<proteinExistence type="predicted"/>
<sequence>NNKSEIPSVMRAAQQTNFGNIRDVLTLSDNVPVPRELSSKEILIRKLDIYFINRLNESI</sequence>
<protein>
    <submittedName>
        <fullName evidence="1">Uncharacterized protein</fullName>
    </submittedName>
</protein>
<dbReference type="Proteomes" id="UP000663844">
    <property type="component" value="Unassembled WGS sequence"/>
</dbReference>
<organism evidence="1 2">
    <name type="scientific">Adineta steineri</name>
    <dbReference type="NCBI Taxonomy" id="433720"/>
    <lineage>
        <taxon>Eukaryota</taxon>
        <taxon>Metazoa</taxon>
        <taxon>Spiralia</taxon>
        <taxon>Gnathifera</taxon>
        <taxon>Rotifera</taxon>
        <taxon>Eurotatoria</taxon>
        <taxon>Bdelloidea</taxon>
        <taxon>Adinetida</taxon>
        <taxon>Adinetidae</taxon>
        <taxon>Adineta</taxon>
    </lineage>
</organism>
<evidence type="ECO:0000313" key="2">
    <source>
        <dbReference type="Proteomes" id="UP000663844"/>
    </source>
</evidence>
<feature type="non-terminal residue" evidence="1">
    <location>
        <position position="1"/>
    </location>
</feature>
<dbReference type="EMBL" id="CAJOAZ010024880">
    <property type="protein sequence ID" value="CAF4388340.1"/>
    <property type="molecule type" value="Genomic_DNA"/>
</dbReference>
<reference evidence="1" key="1">
    <citation type="submission" date="2021-02" db="EMBL/GenBank/DDBJ databases">
        <authorList>
            <person name="Nowell W R."/>
        </authorList>
    </citation>
    <scope>NUCLEOTIDE SEQUENCE</scope>
</reference>
<evidence type="ECO:0000313" key="1">
    <source>
        <dbReference type="EMBL" id="CAF4388340.1"/>
    </source>
</evidence>
<gene>
    <name evidence="1" type="ORF">OXD698_LOCUS50756</name>
</gene>
<comment type="caution">
    <text evidence="1">The sequence shown here is derived from an EMBL/GenBank/DDBJ whole genome shotgun (WGS) entry which is preliminary data.</text>
</comment>
<name>A0A820NKR1_9BILA</name>
<dbReference type="AlphaFoldDB" id="A0A820NKR1"/>
<accession>A0A820NKR1</accession>